<dbReference type="Proteomes" id="UP000184604">
    <property type="component" value="Chromosome"/>
</dbReference>
<name>A0A1L5F495_CLOKL</name>
<evidence type="ECO:0000256" key="1">
    <source>
        <dbReference type="SAM" id="Phobius"/>
    </source>
</evidence>
<dbReference type="RefSeq" id="WP_073537524.1">
    <property type="nucleotide sequence ID" value="NZ_CP018335.1"/>
</dbReference>
<protein>
    <recommendedName>
        <fullName evidence="4">DUF445 domain-containing protein</fullName>
    </recommendedName>
</protein>
<dbReference type="OrthoDB" id="9769590at2"/>
<organism evidence="2 3">
    <name type="scientific">Clostridium kluyveri</name>
    <dbReference type="NCBI Taxonomy" id="1534"/>
    <lineage>
        <taxon>Bacteria</taxon>
        <taxon>Bacillati</taxon>
        <taxon>Bacillota</taxon>
        <taxon>Clostridia</taxon>
        <taxon>Eubacteriales</taxon>
        <taxon>Clostridiaceae</taxon>
        <taxon>Clostridium</taxon>
    </lineage>
</organism>
<dbReference type="GO" id="GO:0005886">
    <property type="term" value="C:plasma membrane"/>
    <property type="evidence" value="ECO:0007669"/>
    <property type="project" value="TreeGrafter"/>
</dbReference>
<keyword evidence="1" id="KW-0472">Membrane</keyword>
<accession>A0A1L5F495</accession>
<dbReference type="PANTHER" id="PTHR38442:SF1">
    <property type="entry name" value="INNER MEMBRANE PROTEIN"/>
    <property type="match status" value="1"/>
</dbReference>
<keyword evidence="1" id="KW-1133">Transmembrane helix</keyword>
<keyword evidence="1" id="KW-0812">Transmembrane</keyword>
<feature type="transmembrane region" description="Helical" evidence="1">
    <location>
        <begin position="7"/>
        <end position="26"/>
    </location>
</feature>
<evidence type="ECO:0000313" key="3">
    <source>
        <dbReference type="Proteomes" id="UP000184604"/>
    </source>
</evidence>
<sequence length="444" mass="51218">MRNKKIADVLLIILSIAFCISVFLKIHFHNNFYVRMIGFVIEAALVGGIADWFAVTALFKKPLGFSWHTAVIPRNRVKVVEQIVNVVENELLSKKILKEKIDELNIIDSIIEFIENSAKNKTVFYRQSKDFVEDIMGRIDSSNVTSFIEENFRHKLKECNLCLCLSSVLKFAVEDKHCKIIFKSIVEEVIIKIDEEKVNKEISKIIDKLVEDNVNKVKGFKKVLMEFALGLGKGTNTINVGDIASSIQEQIIEMLYGLKDEEELVHIEFLNKIQILIGKLKDDEELINSIEKWKQKTIAKIEVQDELQRMVTGISYIFKNESDEKIQSDMDNLMPLIKWAKNELHNYWNHLKSDNKFKSTVNDYIKELIYDMVKSSYGVIGTVIKKVLNNMTDESLNNFIQLKAGNELNWIRINGSIIGAIFGFIVFLFINQVYLPLITKIFHL</sequence>
<reference evidence="2 3" key="1">
    <citation type="submission" date="2016-12" db="EMBL/GenBank/DDBJ databases">
        <title>Complete genome sequence of Clostridium kluyveri JZZ isolated from the pit mud of a Chinese flavor liquor-making factory.</title>
        <authorList>
            <person name="Wang Y."/>
        </authorList>
    </citation>
    <scope>NUCLEOTIDE SEQUENCE [LARGE SCALE GENOMIC DNA]</scope>
    <source>
        <strain evidence="2 3">JZZ</strain>
    </source>
</reference>
<dbReference type="EMBL" id="CP018335">
    <property type="protein sequence ID" value="APM37835.1"/>
    <property type="molecule type" value="Genomic_DNA"/>
</dbReference>
<dbReference type="PANTHER" id="PTHR38442">
    <property type="entry name" value="INNER MEMBRANE PROTEIN-RELATED"/>
    <property type="match status" value="1"/>
</dbReference>
<feature type="transmembrane region" description="Helical" evidence="1">
    <location>
        <begin position="32"/>
        <end position="59"/>
    </location>
</feature>
<dbReference type="AlphaFoldDB" id="A0A1L5F495"/>
<dbReference type="InterPro" id="IPR007383">
    <property type="entry name" value="DUF445"/>
</dbReference>
<dbReference type="Pfam" id="PF04286">
    <property type="entry name" value="DUF445"/>
    <property type="match status" value="1"/>
</dbReference>
<gene>
    <name evidence="2" type="ORF">BS101_03325</name>
</gene>
<feature type="transmembrane region" description="Helical" evidence="1">
    <location>
        <begin position="413"/>
        <end position="434"/>
    </location>
</feature>
<proteinExistence type="predicted"/>
<evidence type="ECO:0000313" key="2">
    <source>
        <dbReference type="EMBL" id="APM37835.1"/>
    </source>
</evidence>
<evidence type="ECO:0008006" key="4">
    <source>
        <dbReference type="Google" id="ProtNLM"/>
    </source>
</evidence>